<dbReference type="InterPro" id="IPR030678">
    <property type="entry name" value="Peptide/Ni-bd"/>
</dbReference>
<dbReference type="Gene3D" id="3.90.76.10">
    <property type="entry name" value="Dipeptide-binding Protein, Domain 1"/>
    <property type="match status" value="1"/>
</dbReference>
<dbReference type="GO" id="GO:0030288">
    <property type="term" value="C:outer membrane-bounded periplasmic space"/>
    <property type="evidence" value="ECO:0007669"/>
    <property type="project" value="UniProtKB-ARBA"/>
</dbReference>
<dbReference type="GO" id="GO:0015833">
    <property type="term" value="P:peptide transport"/>
    <property type="evidence" value="ECO:0007669"/>
    <property type="project" value="TreeGrafter"/>
</dbReference>
<protein>
    <submittedName>
        <fullName evidence="5">ABC transporter substrate-binding protein</fullName>
    </submittedName>
</protein>
<dbReference type="GO" id="GO:0043190">
    <property type="term" value="C:ATP-binding cassette (ABC) transporter complex"/>
    <property type="evidence" value="ECO:0007669"/>
    <property type="project" value="InterPro"/>
</dbReference>
<dbReference type="AlphaFoldDB" id="A0AAW9S2Z1"/>
<comment type="caution">
    <text evidence="5">The sequence shown here is derived from an EMBL/GenBank/DDBJ whole genome shotgun (WGS) entry which is preliminary data.</text>
</comment>
<dbReference type="Gene3D" id="3.40.190.10">
    <property type="entry name" value="Periplasmic binding protein-like II"/>
    <property type="match status" value="1"/>
</dbReference>
<evidence type="ECO:0000256" key="1">
    <source>
        <dbReference type="ARBA" id="ARBA00004418"/>
    </source>
</evidence>
<dbReference type="Proteomes" id="UP001378188">
    <property type="component" value="Unassembled WGS sequence"/>
</dbReference>
<name>A0AAW9S2Z1_9HYPH</name>
<dbReference type="PANTHER" id="PTHR30290">
    <property type="entry name" value="PERIPLASMIC BINDING COMPONENT OF ABC TRANSPORTER"/>
    <property type="match status" value="1"/>
</dbReference>
<evidence type="ECO:0000259" key="4">
    <source>
        <dbReference type="Pfam" id="PF00496"/>
    </source>
</evidence>
<keyword evidence="6" id="KW-1185">Reference proteome</keyword>
<evidence type="ECO:0000313" key="5">
    <source>
        <dbReference type="EMBL" id="MEJ8574181.1"/>
    </source>
</evidence>
<feature type="signal peptide" evidence="3">
    <location>
        <begin position="1"/>
        <end position="24"/>
    </location>
</feature>
<accession>A0AAW9S2Z1</accession>
<dbReference type="RefSeq" id="WP_340331881.1">
    <property type="nucleotide sequence ID" value="NZ_JAZHOF010000010.1"/>
</dbReference>
<proteinExistence type="inferred from homology"/>
<dbReference type="InterPro" id="IPR039424">
    <property type="entry name" value="SBP_5"/>
</dbReference>
<feature type="domain" description="Solute-binding protein family 5" evidence="4">
    <location>
        <begin position="73"/>
        <end position="429"/>
    </location>
</feature>
<dbReference type="Pfam" id="PF00496">
    <property type="entry name" value="SBP_bac_5"/>
    <property type="match status" value="1"/>
</dbReference>
<reference evidence="5 6" key="1">
    <citation type="submission" date="2024-02" db="EMBL/GenBank/DDBJ databases">
        <title>Genome analysis and characterization of Microbaculum marinisediminis sp. nov., isolated from marine sediment.</title>
        <authorList>
            <person name="Du Z.-J."/>
            <person name="Ye Y.-Q."/>
            <person name="Zhang Z.-R."/>
            <person name="Yuan S.-M."/>
            <person name="Zhang X.-Y."/>
        </authorList>
    </citation>
    <scope>NUCLEOTIDE SEQUENCE [LARGE SCALE GENOMIC DNA]</scope>
    <source>
        <strain evidence="5 6">SDUM1044001</strain>
    </source>
</reference>
<keyword evidence="3" id="KW-0732">Signal</keyword>
<dbReference type="PIRSF" id="PIRSF002741">
    <property type="entry name" value="MppA"/>
    <property type="match status" value="1"/>
</dbReference>
<dbReference type="InterPro" id="IPR000914">
    <property type="entry name" value="SBP_5_dom"/>
</dbReference>
<evidence type="ECO:0000256" key="2">
    <source>
        <dbReference type="ARBA" id="ARBA00005695"/>
    </source>
</evidence>
<organism evidence="5 6">
    <name type="scientific">Microbaculum marinum</name>
    <dbReference type="NCBI Taxonomy" id="1764581"/>
    <lineage>
        <taxon>Bacteria</taxon>
        <taxon>Pseudomonadati</taxon>
        <taxon>Pseudomonadota</taxon>
        <taxon>Alphaproteobacteria</taxon>
        <taxon>Hyphomicrobiales</taxon>
        <taxon>Tepidamorphaceae</taxon>
        <taxon>Microbaculum</taxon>
    </lineage>
</organism>
<gene>
    <name evidence="5" type="ORF">V3328_22045</name>
</gene>
<comment type="similarity">
    <text evidence="2">Belongs to the bacterial solute-binding protein 5 family.</text>
</comment>
<dbReference type="GO" id="GO:1904680">
    <property type="term" value="F:peptide transmembrane transporter activity"/>
    <property type="evidence" value="ECO:0007669"/>
    <property type="project" value="TreeGrafter"/>
</dbReference>
<dbReference type="Gene3D" id="3.10.105.10">
    <property type="entry name" value="Dipeptide-binding Protein, Domain 3"/>
    <property type="match status" value="1"/>
</dbReference>
<evidence type="ECO:0000256" key="3">
    <source>
        <dbReference type="SAM" id="SignalP"/>
    </source>
</evidence>
<feature type="chain" id="PRO_5043925669" evidence="3">
    <location>
        <begin position="25"/>
        <end position="522"/>
    </location>
</feature>
<comment type="subcellular location">
    <subcellularLocation>
        <location evidence="1">Periplasm</location>
    </subcellularLocation>
</comment>
<dbReference type="EMBL" id="JAZHOF010000010">
    <property type="protein sequence ID" value="MEJ8574181.1"/>
    <property type="molecule type" value="Genomic_DNA"/>
</dbReference>
<evidence type="ECO:0000313" key="6">
    <source>
        <dbReference type="Proteomes" id="UP001378188"/>
    </source>
</evidence>
<sequence>MFPRTLILAAALGAAALAATTANASEPKQGGTLVIRMNADIRATDGVNRDSNTDTVLHHIFETLVGYRDDLTIGPVLAESWEISEDGRTYTFKIREGATFHDGDPVTAADVKWNWDRRMAMAEEWRCADYFNGAQGLEVTSVEAPDDETVVYTLKDPNALFLTQLANIQCNNWVASPKNADADGNWIPDSAIGSGPFTLKEWRKGEYVALGRYDNYVPLEEPSSGYAGARIPYVDEARFLIIPDTAAAEAALYGGEIDVLPGFEAQRIAEAEGRGIEVLHTDGLSWTPILIQTNDDLMSDVRMRKAVAHAIDLDQIAKTRSDGLASGNPSAVAQASAFFDEDFLKWPEYDPAKTRALLEEVGYNNEPLKIQTNTKYQGMYDNSVLLQAMLAAAGINAELEVLDWPAQLDNYLAGKFQLQSFGYSARLDPSLMYGVLIGDKEKDPWRQWSNDEAYDLYLRSTTTSDFEERKALLKQIHALMAEDVPILGIYYEPVIDAVTSNVEGYAAWPGDKTRAWGVWLTE</sequence>
<dbReference type="SUPFAM" id="SSF53850">
    <property type="entry name" value="Periplasmic binding protein-like II"/>
    <property type="match status" value="1"/>
</dbReference>